<gene>
    <name evidence="2" type="ORF">CEXT_46261</name>
</gene>
<evidence type="ECO:0000313" key="2">
    <source>
        <dbReference type="EMBL" id="GIY21064.1"/>
    </source>
</evidence>
<protein>
    <submittedName>
        <fullName evidence="2">Uncharacterized protein</fullName>
    </submittedName>
</protein>
<evidence type="ECO:0000313" key="3">
    <source>
        <dbReference type="Proteomes" id="UP001054945"/>
    </source>
</evidence>
<dbReference type="EMBL" id="BPLR01007961">
    <property type="protein sequence ID" value="GIY21064.1"/>
    <property type="molecule type" value="Genomic_DNA"/>
</dbReference>
<keyword evidence="3" id="KW-1185">Reference proteome</keyword>
<dbReference type="AlphaFoldDB" id="A0AAV4RGG8"/>
<feature type="region of interest" description="Disordered" evidence="1">
    <location>
        <begin position="1"/>
        <end position="46"/>
    </location>
</feature>
<comment type="caution">
    <text evidence="2">The sequence shown here is derived from an EMBL/GenBank/DDBJ whole genome shotgun (WGS) entry which is preliminary data.</text>
</comment>
<reference evidence="2 3" key="1">
    <citation type="submission" date="2021-06" db="EMBL/GenBank/DDBJ databases">
        <title>Caerostris extrusa draft genome.</title>
        <authorList>
            <person name="Kono N."/>
            <person name="Arakawa K."/>
        </authorList>
    </citation>
    <scope>NUCLEOTIDE SEQUENCE [LARGE SCALE GENOMIC DNA]</scope>
</reference>
<sequence length="108" mass="12311">MKVQKSDPSSINAGHQNKNVFEQPSGIPQSPSDSAQENPKSNFNLNEEANIEKEISPLTENHIKQSKVRGIYKEKNIQNEISPLTEYDFIPIVGECIQSRKIKKKYRL</sequence>
<organism evidence="2 3">
    <name type="scientific">Caerostris extrusa</name>
    <name type="common">Bark spider</name>
    <name type="synonym">Caerostris bankana</name>
    <dbReference type="NCBI Taxonomy" id="172846"/>
    <lineage>
        <taxon>Eukaryota</taxon>
        <taxon>Metazoa</taxon>
        <taxon>Ecdysozoa</taxon>
        <taxon>Arthropoda</taxon>
        <taxon>Chelicerata</taxon>
        <taxon>Arachnida</taxon>
        <taxon>Araneae</taxon>
        <taxon>Araneomorphae</taxon>
        <taxon>Entelegynae</taxon>
        <taxon>Araneoidea</taxon>
        <taxon>Araneidae</taxon>
        <taxon>Caerostris</taxon>
    </lineage>
</organism>
<dbReference type="Proteomes" id="UP001054945">
    <property type="component" value="Unassembled WGS sequence"/>
</dbReference>
<name>A0AAV4RGG8_CAEEX</name>
<evidence type="ECO:0000256" key="1">
    <source>
        <dbReference type="SAM" id="MobiDB-lite"/>
    </source>
</evidence>
<proteinExistence type="predicted"/>
<accession>A0AAV4RGG8</accession>